<name>A0A812BNN5_ACAPH</name>
<reference evidence="2" key="1">
    <citation type="submission" date="2021-01" db="EMBL/GenBank/DDBJ databases">
        <authorList>
            <person name="Li R."/>
            <person name="Bekaert M."/>
        </authorList>
    </citation>
    <scope>NUCLEOTIDE SEQUENCE</scope>
    <source>
        <strain evidence="2">Farmed</strain>
    </source>
</reference>
<feature type="transmembrane region" description="Helical" evidence="1">
    <location>
        <begin position="51"/>
        <end position="71"/>
    </location>
</feature>
<keyword evidence="1" id="KW-0812">Transmembrane</keyword>
<proteinExistence type="predicted"/>
<dbReference type="EMBL" id="CAHIKZ030000683">
    <property type="protein sequence ID" value="CAE1233312.1"/>
    <property type="molecule type" value="Genomic_DNA"/>
</dbReference>
<feature type="transmembrane region" description="Helical" evidence="1">
    <location>
        <begin position="218"/>
        <end position="235"/>
    </location>
</feature>
<feature type="transmembrane region" description="Helical" evidence="1">
    <location>
        <begin position="294"/>
        <end position="315"/>
    </location>
</feature>
<feature type="transmembrane region" description="Helical" evidence="1">
    <location>
        <begin position="118"/>
        <end position="136"/>
    </location>
</feature>
<sequence length="330" mass="37487">MCIFTTNIIYLSIYLSVYLSIYLSICCISSSLLESAGLCLFVFRQLEKHAAISNITFLNMVFFFTILYNVYRCCRIGVARVKEWFVLFLVAMLFEVTGIGLSFYASLQTAFKDDLNDFIELVGAVLLISVAWIPSIKKRQLHTHNPNLQQSDSPLDESIFRMKSKTTRWKAGIISSFFKIVFICLIAGGLNQEFVNDLFRQKNSIWHWQTNTSLQTPFLVNLISSFSGFCLAFLTCHMSLDIGAFALPIFLSTPISTMLFLIPDACQTLVIIDDRMSPAICYQTIDARDSLNFILSYSGLAFLIVAEILATWYIVWKRDTAILPNESQVD</sequence>
<keyword evidence="1" id="KW-1133">Transmembrane helix</keyword>
<dbReference type="OrthoDB" id="370884at2759"/>
<comment type="caution">
    <text evidence="2">The sequence shown here is derived from an EMBL/GenBank/DDBJ whole genome shotgun (WGS) entry which is preliminary data.</text>
</comment>
<organism evidence="2 3">
    <name type="scientific">Acanthosepion pharaonis</name>
    <name type="common">Pharaoh cuttlefish</name>
    <name type="synonym">Sepia pharaonis</name>
    <dbReference type="NCBI Taxonomy" id="158019"/>
    <lineage>
        <taxon>Eukaryota</taxon>
        <taxon>Metazoa</taxon>
        <taxon>Spiralia</taxon>
        <taxon>Lophotrochozoa</taxon>
        <taxon>Mollusca</taxon>
        <taxon>Cephalopoda</taxon>
        <taxon>Coleoidea</taxon>
        <taxon>Decapodiformes</taxon>
        <taxon>Sepiida</taxon>
        <taxon>Sepiina</taxon>
        <taxon>Sepiidae</taxon>
        <taxon>Acanthosepion</taxon>
    </lineage>
</organism>
<protein>
    <submittedName>
        <fullName evidence="2">Uncharacterized protein</fullName>
    </submittedName>
</protein>
<feature type="transmembrane region" description="Helical" evidence="1">
    <location>
        <begin position="242"/>
        <end position="262"/>
    </location>
</feature>
<evidence type="ECO:0000313" key="3">
    <source>
        <dbReference type="Proteomes" id="UP000597762"/>
    </source>
</evidence>
<evidence type="ECO:0000256" key="1">
    <source>
        <dbReference type="SAM" id="Phobius"/>
    </source>
</evidence>
<feature type="transmembrane region" description="Helical" evidence="1">
    <location>
        <begin position="7"/>
        <end position="31"/>
    </location>
</feature>
<keyword evidence="3" id="KW-1185">Reference proteome</keyword>
<dbReference type="AlphaFoldDB" id="A0A812BNN5"/>
<gene>
    <name evidence="2" type="ORF">SPHA_18912</name>
</gene>
<feature type="transmembrane region" description="Helical" evidence="1">
    <location>
        <begin position="83"/>
        <end position="106"/>
    </location>
</feature>
<evidence type="ECO:0000313" key="2">
    <source>
        <dbReference type="EMBL" id="CAE1233312.1"/>
    </source>
</evidence>
<dbReference type="Proteomes" id="UP000597762">
    <property type="component" value="Unassembled WGS sequence"/>
</dbReference>
<feature type="transmembrane region" description="Helical" evidence="1">
    <location>
        <begin position="171"/>
        <end position="190"/>
    </location>
</feature>
<accession>A0A812BNN5</accession>
<keyword evidence="1" id="KW-0472">Membrane</keyword>